<dbReference type="InterPro" id="IPR051909">
    <property type="entry name" value="MFP_Cation_Efflux"/>
</dbReference>
<proteinExistence type="predicted"/>
<dbReference type="Gene3D" id="1.10.287.470">
    <property type="entry name" value="Helix hairpin bin"/>
    <property type="match status" value="1"/>
</dbReference>
<dbReference type="GO" id="GO:0046914">
    <property type="term" value="F:transition metal ion binding"/>
    <property type="evidence" value="ECO:0007669"/>
    <property type="project" value="TreeGrafter"/>
</dbReference>
<dbReference type="Proteomes" id="UP001243844">
    <property type="component" value="Unassembled WGS sequence"/>
</dbReference>
<protein>
    <submittedName>
        <fullName evidence="3">Efflux RND transporter periplasmic adaptor subunit</fullName>
    </submittedName>
</protein>
<feature type="transmembrane region" description="Helical" evidence="2">
    <location>
        <begin position="12"/>
        <end position="30"/>
    </location>
</feature>
<dbReference type="Gene3D" id="2.40.420.20">
    <property type="match status" value="1"/>
</dbReference>
<comment type="caution">
    <text evidence="3">The sequence shown here is derived from an EMBL/GenBank/DDBJ whole genome shotgun (WGS) entry which is preliminary data.</text>
</comment>
<organism evidence="3 4">
    <name type="scientific">Acinetobacter rudis</name>
    <dbReference type="NCBI Taxonomy" id="632955"/>
    <lineage>
        <taxon>Bacteria</taxon>
        <taxon>Pseudomonadati</taxon>
        <taxon>Pseudomonadota</taxon>
        <taxon>Gammaproteobacteria</taxon>
        <taxon>Moraxellales</taxon>
        <taxon>Moraxellaceae</taxon>
        <taxon>Acinetobacter</taxon>
    </lineage>
</organism>
<dbReference type="GO" id="GO:0015679">
    <property type="term" value="P:plasma membrane copper ion transport"/>
    <property type="evidence" value="ECO:0007669"/>
    <property type="project" value="TreeGrafter"/>
</dbReference>
<evidence type="ECO:0000313" key="3">
    <source>
        <dbReference type="EMBL" id="MDQ8936532.1"/>
    </source>
</evidence>
<dbReference type="GO" id="GO:0030288">
    <property type="term" value="C:outer membrane-bounded periplasmic space"/>
    <property type="evidence" value="ECO:0007669"/>
    <property type="project" value="TreeGrafter"/>
</dbReference>
<dbReference type="Gene3D" id="2.40.50.100">
    <property type="match status" value="1"/>
</dbReference>
<dbReference type="GO" id="GO:0060003">
    <property type="term" value="P:copper ion export"/>
    <property type="evidence" value="ECO:0007669"/>
    <property type="project" value="TreeGrafter"/>
</dbReference>
<name>A0AAW8JAG5_9GAMM</name>
<keyword evidence="2" id="KW-0472">Membrane</keyword>
<evidence type="ECO:0000256" key="2">
    <source>
        <dbReference type="SAM" id="Phobius"/>
    </source>
</evidence>
<dbReference type="SUPFAM" id="SSF111369">
    <property type="entry name" value="HlyD-like secretion proteins"/>
    <property type="match status" value="1"/>
</dbReference>
<keyword evidence="2" id="KW-0812">Transmembrane</keyword>
<dbReference type="RefSeq" id="WP_308981775.1">
    <property type="nucleotide sequence ID" value="NZ_JAVIDL010000026.1"/>
</dbReference>
<gene>
    <name evidence="3" type="ORF">RFH47_12475</name>
</gene>
<evidence type="ECO:0000256" key="1">
    <source>
        <dbReference type="ARBA" id="ARBA00022448"/>
    </source>
</evidence>
<dbReference type="AlphaFoldDB" id="A0AAW8JAG5"/>
<evidence type="ECO:0000313" key="4">
    <source>
        <dbReference type="Proteomes" id="UP001243844"/>
    </source>
</evidence>
<sequence>MSQQVSVLGNKKLLFAIGTLAVVIVAIWLGSRLLSNNNKETAAVENETTAAISADPSGNQILISPQQIKQVGIQLQSLGQPSSDIQATLALQGQAQWSPTSKVVLTSPVSGVVQQVLVQPLATIARNSNVLTVSSPELIQIQNDILQIQAQQQLAVQTLARERKLFAEGIIAEKRVQEAQNQMQRLSIDLAAKQRMLQFMGGNSGNGLSSVVYVKSPASGSVESLQVSAGQYVETGAVLGQLVNSDLPLQLVLQASLADSQYIHIGDSVKVEGCEITGQVQKIAPALAGNTQTQNVIVQMNANHRCLQVQQFVKAQLQSHNPTARAAWTVPSTALTLKEGKNIVFVHNQNGFAAIPVEVVGNNQQYSYITAAALKPGMNIAISGVERLKAVWSGFGAEQAPTAAAQ</sequence>
<keyword evidence="2" id="KW-1133">Transmembrane helix</keyword>
<reference evidence="3" key="1">
    <citation type="submission" date="2023-08" db="EMBL/GenBank/DDBJ databases">
        <title>Emergence of clinically-relevant ST2 carbapenem-resistant Acinetobacter baumannii strains in hospital sewages in Zhejiang, East of China.</title>
        <authorList>
            <person name="Kaichao C."/>
            <person name="Zhang R."/>
        </authorList>
    </citation>
    <scope>NUCLEOTIDE SEQUENCE</scope>
    <source>
        <strain evidence="3">M-RB-37</strain>
    </source>
</reference>
<accession>A0AAW8JAG5</accession>
<keyword evidence="1" id="KW-0813">Transport</keyword>
<dbReference type="PANTHER" id="PTHR30097:SF4">
    <property type="entry name" value="SLR6042 PROTEIN"/>
    <property type="match status" value="1"/>
</dbReference>
<dbReference type="PANTHER" id="PTHR30097">
    <property type="entry name" value="CATION EFFLUX SYSTEM PROTEIN CUSB"/>
    <property type="match status" value="1"/>
</dbReference>
<dbReference type="EMBL" id="JAVIDL010000026">
    <property type="protein sequence ID" value="MDQ8936532.1"/>
    <property type="molecule type" value="Genomic_DNA"/>
</dbReference>